<feature type="compositionally biased region" description="Polar residues" evidence="1">
    <location>
        <begin position="158"/>
        <end position="170"/>
    </location>
</feature>
<proteinExistence type="predicted"/>
<comment type="caution">
    <text evidence="2">The sequence shown here is derived from an EMBL/GenBank/DDBJ whole genome shotgun (WGS) entry which is preliminary data.</text>
</comment>
<dbReference type="PANTHER" id="PTHR21344:SF1">
    <property type="entry name" value="RAL GTPASE-ACTIVATING PROTEIN SUBUNIT BETA"/>
    <property type="match status" value="1"/>
</dbReference>
<gene>
    <name evidence="2" type="ORF">GOODEAATRI_024194</name>
</gene>
<protein>
    <submittedName>
        <fullName evidence="2">Uncharacterized protein</fullName>
    </submittedName>
</protein>
<accession>A0ABV0Q1B0</accession>
<keyword evidence="3" id="KW-1185">Reference proteome</keyword>
<dbReference type="EMBL" id="JAHRIO010092634">
    <property type="protein sequence ID" value="MEQ2189321.1"/>
    <property type="molecule type" value="Genomic_DNA"/>
</dbReference>
<evidence type="ECO:0000313" key="2">
    <source>
        <dbReference type="EMBL" id="MEQ2189321.1"/>
    </source>
</evidence>
<dbReference type="Proteomes" id="UP001476798">
    <property type="component" value="Unassembled WGS sequence"/>
</dbReference>
<dbReference type="PANTHER" id="PTHR21344">
    <property type="entry name" value="RAL GTPASE-ACTIVATING PROTEIN SUBUNIT BETA"/>
    <property type="match status" value="1"/>
</dbReference>
<evidence type="ECO:0000313" key="3">
    <source>
        <dbReference type="Proteomes" id="UP001476798"/>
    </source>
</evidence>
<feature type="region of interest" description="Disordered" evidence="1">
    <location>
        <begin position="122"/>
        <end position="170"/>
    </location>
</feature>
<evidence type="ECO:0000256" key="1">
    <source>
        <dbReference type="SAM" id="MobiDB-lite"/>
    </source>
</evidence>
<sequence length="170" mass="18659">MNSLTFSNIIQLSSCHLVHSSSFRHCLTHSMFSSVGICKLFTQYRSVLHILFVSSNPVDLSNPAIVSTTPKFQEQFLNSSGIPHEVVLHPCLKQLPQIFFRAMRGISCLVDAFLGISRPRADSAPPTPVNRLSMSPPPSVANTTPPHSRKQRHAVVTKTASKSSTGSEVY</sequence>
<reference evidence="2 3" key="1">
    <citation type="submission" date="2021-06" db="EMBL/GenBank/DDBJ databases">
        <authorList>
            <person name="Palmer J.M."/>
        </authorList>
    </citation>
    <scope>NUCLEOTIDE SEQUENCE [LARGE SCALE GENOMIC DNA]</scope>
    <source>
        <strain evidence="2 3">GA_2019</strain>
        <tissue evidence="2">Muscle</tissue>
    </source>
</reference>
<name>A0ABV0Q1B0_9TELE</name>
<dbReference type="InterPro" id="IPR039930">
    <property type="entry name" value="RALGAPB"/>
</dbReference>
<organism evidence="2 3">
    <name type="scientific">Goodea atripinnis</name>
    <dbReference type="NCBI Taxonomy" id="208336"/>
    <lineage>
        <taxon>Eukaryota</taxon>
        <taxon>Metazoa</taxon>
        <taxon>Chordata</taxon>
        <taxon>Craniata</taxon>
        <taxon>Vertebrata</taxon>
        <taxon>Euteleostomi</taxon>
        <taxon>Actinopterygii</taxon>
        <taxon>Neopterygii</taxon>
        <taxon>Teleostei</taxon>
        <taxon>Neoteleostei</taxon>
        <taxon>Acanthomorphata</taxon>
        <taxon>Ovalentaria</taxon>
        <taxon>Atherinomorphae</taxon>
        <taxon>Cyprinodontiformes</taxon>
        <taxon>Goodeidae</taxon>
        <taxon>Goodea</taxon>
    </lineage>
</organism>